<sequence length="397" mass="44062">MKINLMLCTGLLLMFVFLSCKKEASVKESEPVAKDSPVKVVDGVLHFSDDQTFVQTMLAINSMSAEQRQAWEKEIGFTSLRSVYDKFNQELDKMEAAQNKDGFFTVKNKYDRVVVWNSAGTSYDINCRGILEAGVVNAEGLVRINDQLLQYSHDQITTSSIQAEGSIGGRKANEHTIIWARDKKNTLARDVTVFDQSALVAYGQAPVLNQLKMGEGSFANASPMESGVEAAAHAQVKIYNFLLNGQNRGFCTVYYFAEHRNWLGILRRVNTINSGFVGDHAVTLNNQGEHMIYSVGDFGGNWVKGPNWSHGLATEHEVVIIASAALKSNPTTVSYIPPSLNNQFVNADYAITEDGSSNNYWKKYVPFGALGYPLRIKIHSVGTYPSPDTHSYILEFK</sequence>
<evidence type="ECO:0000313" key="2">
    <source>
        <dbReference type="EMBL" id="QJB35187.1"/>
    </source>
</evidence>
<evidence type="ECO:0000313" key="3">
    <source>
        <dbReference type="EMBL" id="QJB41705.1"/>
    </source>
</evidence>
<evidence type="ECO:0000313" key="4">
    <source>
        <dbReference type="Proteomes" id="UP000502421"/>
    </source>
</evidence>
<dbReference type="EMBL" id="CP051204">
    <property type="protein sequence ID" value="QJB41705.1"/>
    <property type="molecule type" value="Genomic_DNA"/>
</dbReference>
<dbReference type="PROSITE" id="PS51257">
    <property type="entry name" value="PROKAR_LIPOPROTEIN"/>
    <property type="match status" value="1"/>
</dbReference>
<dbReference type="AlphaFoldDB" id="A0AAE6ZM99"/>
<feature type="signal peptide" evidence="1">
    <location>
        <begin position="1"/>
        <end position="24"/>
    </location>
</feature>
<dbReference type="Proteomes" id="UP000503144">
    <property type="component" value="Chromosome"/>
</dbReference>
<gene>
    <name evidence="3" type="ORF">HF324_29210</name>
    <name evidence="2" type="ORF">HF329_29335</name>
</gene>
<keyword evidence="5" id="KW-1185">Reference proteome</keyword>
<evidence type="ECO:0000256" key="1">
    <source>
        <dbReference type="SAM" id="SignalP"/>
    </source>
</evidence>
<feature type="chain" id="PRO_5042213428" evidence="1">
    <location>
        <begin position="25"/>
        <end position="397"/>
    </location>
</feature>
<dbReference type="RefSeq" id="WP_168810009.1">
    <property type="nucleotide sequence ID" value="NZ_CP051204.2"/>
</dbReference>
<dbReference type="Proteomes" id="UP000502421">
    <property type="component" value="Chromosome"/>
</dbReference>
<protein>
    <submittedName>
        <fullName evidence="2">DUF4848 domain-containing protein</fullName>
    </submittedName>
</protein>
<dbReference type="EMBL" id="CP051205">
    <property type="protein sequence ID" value="QJB35187.1"/>
    <property type="molecule type" value="Genomic_DNA"/>
</dbReference>
<organism evidence="2 4">
    <name type="scientific">Chitinophaga oryzae</name>
    <dbReference type="NCBI Taxonomy" id="2725414"/>
    <lineage>
        <taxon>Bacteria</taxon>
        <taxon>Pseudomonadati</taxon>
        <taxon>Bacteroidota</taxon>
        <taxon>Chitinophagia</taxon>
        <taxon>Chitinophagales</taxon>
        <taxon>Chitinophagaceae</taxon>
        <taxon>Chitinophaga</taxon>
    </lineage>
</organism>
<dbReference type="KEGG" id="coy:HF329_29335"/>
<proteinExistence type="predicted"/>
<name>A0AAE6ZM99_9BACT</name>
<reference evidence="2 5" key="2">
    <citation type="submission" date="2020-09" db="EMBL/GenBank/DDBJ databases">
        <authorList>
            <person name="Kittiwongwattana C."/>
        </authorList>
    </citation>
    <scope>NUCLEOTIDE SEQUENCE</scope>
    <source>
        <strain evidence="3 5">1303</strain>
        <strain evidence="2">1310</strain>
    </source>
</reference>
<reference evidence="4 5" key="1">
    <citation type="submission" date="2020-04" db="EMBL/GenBank/DDBJ databases">
        <authorList>
            <person name="Kittiwongwattana C."/>
        </authorList>
    </citation>
    <scope>NUCLEOTIDE SEQUENCE [LARGE SCALE GENOMIC DNA]</scope>
    <source>
        <strain evidence="5">1303</strain>
        <strain evidence="4">1310</strain>
    </source>
</reference>
<accession>A0AAE6ZM99</accession>
<evidence type="ECO:0000313" key="5">
    <source>
        <dbReference type="Proteomes" id="UP000503144"/>
    </source>
</evidence>
<keyword evidence="1" id="KW-0732">Signal</keyword>